<evidence type="ECO:0000313" key="2">
    <source>
        <dbReference type="EMBL" id="KNG87011.1"/>
    </source>
</evidence>
<gene>
    <name evidence="2" type="ORF">ANOM_004669</name>
</gene>
<dbReference type="Pfam" id="PF22607">
    <property type="entry name" value="FAD_binding-like"/>
    <property type="match status" value="1"/>
</dbReference>
<dbReference type="Gene3D" id="3.50.50.60">
    <property type="entry name" value="FAD/NAD(P)-binding domain"/>
    <property type="match status" value="1"/>
</dbReference>
<protein>
    <recommendedName>
        <fullName evidence="1">2,6-dihydroxypyridine 3-monooxygenase substrate binding domain-containing protein</fullName>
    </recommendedName>
</protein>
<dbReference type="Proteomes" id="UP000037505">
    <property type="component" value="Unassembled WGS sequence"/>
</dbReference>
<sequence>MKVIVAGGSLGGLFAGIVAKSQGHSVHILERHTSARVRGSGAGIVLGKSIREFLSRFSPNHQLETVTSDGHFFLDRAGTIIRTIEKHQETTSWDQLYLIARETFDGGEVESKYLEGHTVTKADVRIEDDKIEVSYTDADRILKREEVDLLLGADGAFSALRRSLLEDVAPSYAGYVAWRGIVVEDEIAPTIFDLCLNKLVFYNSPGCQMVVYVVPGEEGKRYVNWVWYCDSEENSLPSPELMTGNDGSVHRVTLQAGQVRPEVWDSQKNFAQEVLPPQFYEIVQSTHRPFVQAIWDVISPQNFFHEGKVILIGDALAGLRPHTGAGTEQAAFHSLILENLLNESASPEEFIRLTMEHSQYIQSIGVQIGEKIGLGARREDNAFRTDRQAQLF</sequence>
<dbReference type="InterPro" id="IPR053212">
    <property type="entry name" value="DHP_3-monooxygenase"/>
</dbReference>
<comment type="caution">
    <text evidence="2">The sequence shown here is derived from an EMBL/GenBank/DDBJ whole genome shotgun (WGS) entry which is preliminary data.</text>
</comment>
<dbReference type="PANTHER" id="PTHR47469">
    <property type="entry name" value="MONOOXYGENASE-LIKE"/>
    <property type="match status" value="1"/>
</dbReference>
<dbReference type="GeneID" id="26806473"/>
<keyword evidence="3" id="KW-1185">Reference proteome</keyword>
<dbReference type="RefSeq" id="XP_015407934.1">
    <property type="nucleotide sequence ID" value="XM_015549926.1"/>
</dbReference>
<reference evidence="2 3" key="1">
    <citation type="submission" date="2014-06" db="EMBL/GenBank/DDBJ databases">
        <title>The Genome of the Aflatoxigenic Filamentous Fungus Aspergillus nomius.</title>
        <authorList>
            <person name="Moore M.G."/>
            <person name="Shannon B.M."/>
            <person name="Brian M.M."/>
        </authorList>
    </citation>
    <scope>NUCLEOTIDE SEQUENCE [LARGE SCALE GENOMIC DNA]</scope>
    <source>
        <strain evidence="2 3">NRRL 13137</strain>
    </source>
</reference>
<dbReference type="EMBL" id="JNOM01000095">
    <property type="protein sequence ID" value="KNG87011.1"/>
    <property type="molecule type" value="Genomic_DNA"/>
</dbReference>
<name>A0A0L1J5C2_ASPN3</name>
<dbReference type="STRING" id="1509407.A0A0L1J5C2"/>
<dbReference type="PRINTS" id="PR00420">
    <property type="entry name" value="RNGMNOXGNASE"/>
</dbReference>
<proteinExistence type="predicted"/>
<dbReference type="SUPFAM" id="SSF54373">
    <property type="entry name" value="FAD-linked reductases, C-terminal domain"/>
    <property type="match status" value="1"/>
</dbReference>
<dbReference type="AlphaFoldDB" id="A0A0L1J5C2"/>
<evidence type="ECO:0000259" key="1">
    <source>
        <dbReference type="Pfam" id="PF22607"/>
    </source>
</evidence>
<organism evidence="2 3">
    <name type="scientific">Aspergillus nomiae NRRL (strain ATCC 15546 / NRRL 13137 / CBS 260.88 / M93)</name>
    <dbReference type="NCBI Taxonomy" id="1509407"/>
    <lineage>
        <taxon>Eukaryota</taxon>
        <taxon>Fungi</taxon>
        <taxon>Dikarya</taxon>
        <taxon>Ascomycota</taxon>
        <taxon>Pezizomycotina</taxon>
        <taxon>Eurotiomycetes</taxon>
        <taxon>Eurotiomycetidae</taxon>
        <taxon>Eurotiales</taxon>
        <taxon>Aspergillaceae</taxon>
        <taxon>Aspergillus</taxon>
        <taxon>Aspergillus subgen. Circumdati</taxon>
    </lineage>
</organism>
<feature type="domain" description="2,6-dihydroxypyridine 3-monooxygenase substrate binding" evidence="1">
    <location>
        <begin position="172"/>
        <end position="296"/>
    </location>
</feature>
<dbReference type="SUPFAM" id="SSF51905">
    <property type="entry name" value="FAD/NAD(P)-binding domain"/>
    <property type="match status" value="1"/>
</dbReference>
<dbReference type="InterPro" id="IPR036188">
    <property type="entry name" value="FAD/NAD-bd_sf"/>
</dbReference>
<dbReference type="OrthoDB" id="655030at2759"/>
<accession>A0A0L1J5C2</accession>
<evidence type="ECO:0000313" key="3">
    <source>
        <dbReference type="Proteomes" id="UP000037505"/>
    </source>
</evidence>
<dbReference type="PANTHER" id="PTHR47469:SF2">
    <property type="entry name" value="OS06G0597600 PROTEIN"/>
    <property type="match status" value="1"/>
</dbReference>
<dbReference type="Gene3D" id="3.30.9.60">
    <property type="match status" value="1"/>
</dbReference>
<dbReference type="InterPro" id="IPR054707">
    <property type="entry name" value="DhpH_subs-bd"/>
</dbReference>